<proteinExistence type="predicted"/>
<dbReference type="InterPro" id="IPR003961">
    <property type="entry name" value="FN3_dom"/>
</dbReference>
<evidence type="ECO:0000313" key="12">
    <source>
        <dbReference type="Ensembl" id="ENSLLEP00000034720.1"/>
    </source>
</evidence>
<keyword evidence="4 9" id="KW-1133">Transmembrane helix</keyword>
<keyword evidence="8" id="KW-0325">Glycoprotein</keyword>
<keyword evidence="13" id="KW-1185">Reference proteome</keyword>
<evidence type="ECO:0000256" key="10">
    <source>
        <dbReference type="SAM" id="SignalP"/>
    </source>
</evidence>
<keyword evidence="5 9" id="KW-0472">Membrane</keyword>
<dbReference type="PANTHER" id="PTHR23037:SF22">
    <property type="entry name" value="CYTOKINE RECEPTOR COMMON SUBUNIT BETA"/>
    <property type="match status" value="1"/>
</dbReference>
<dbReference type="InterPro" id="IPR015321">
    <property type="entry name" value="TypeI_recpt_CBD"/>
</dbReference>
<protein>
    <submittedName>
        <fullName evidence="12">Interleukin 6 receptor</fullName>
    </submittedName>
</protein>
<dbReference type="GO" id="GO:0009897">
    <property type="term" value="C:external side of plasma membrane"/>
    <property type="evidence" value="ECO:0007669"/>
    <property type="project" value="TreeGrafter"/>
</dbReference>
<dbReference type="Pfam" id="PF09240">
    <property type="entry name" value="IL6Ra-bind"/>
    <property type="match status" value="1"/>
</dbReference>
<dbReference type="Proteomes" id="UP000694569">
    <property type="component" value="Unplaced"/>
</dbReference>
<feature type="transmembrane region" description="Helical" evidence="9">
    <location>
        <begin position="354"/>
        <end position="375"/>
    </location>
</feature>
<dbReference type="PROSITE" id="PS50853">
    <property type="entry name" value="FN3"/>
    <property type="match status" value="1"/>
</dbReference>
<comment type="subcellular location">
    <subcellularLocation>
        <location evidence="1">Membrane</location>
        <topology evidence="1">Single-pass type I membrane protein</topology>
    </subcellularLocation>
</comment>
<dbReference type="OrthoDB" id="8634471at2759"/>
<dbReference type="CDD" id="cd00063">
    <property type="entry name" value="FN3"/>
    <property type="match status" value="1"/>
</dbReference>
<keyword evidence="3 10" id="KW-0732">Signal</keyword>
<dbReference type="AlphaFoldDB" id="A0A8C5QCW7"/>
<evidence type="ECO:0000256" key="2">
    <source>
        <dbReference type="ARBA" id="ARBA00022692"/>
    </source>
</evidence>
<dbReference type="GO" id="GO:0004896">
    <property type="term" value="F:cytokine receptor activity"/>
    <property type="evidence" value="ECO:0007669"/>
    <property type="project" value="TreeGrafter"/>
</dbReference>
<evidence type="ECO:0000256" key="6">
    <source>
        <dbReference type="ARBA" id="ARBA00023157"/>
    </source>
</evidence>
<name>A0A8C5QCW7_9ANUR</name>
<dbReference type="PANTHER" id="PTHR23037">
    <property type="entry name" value="CYTOKINE RECEPTOR"/>
    <property type="match status" value="1"/>
</dbReference>
<dbReference type="InterPro" id="IPR036116">
    <property type="entry name" value="FN3_sf"/>
</dbReference>
<evidence type="ECO:0000256" key="7">
    <source>
        <dbReference type="ARBA" id="ARBA00023170"/>
    </source>
</evidence>
<dbReference type="SMART" id="SM00060">
    <property type="entry name" value="FN3"/>
    <property type="match status" value="1"/>
</dbReference>
<feature type="chain" id="PRO_5034065406" evidence="10">
    <location>
        <begin position="28"/>
        <end position="434"/>
    </location>
</feature>
<evidence type="ECO:0000256" key="5">
    <source>
        <dbReference type="ARBA" id="ARBA00023136"/>
    </source>
</evidence>
<reference evidence="12" key="1">
    <citation type="submission" date="2025-08" db="UniProtKB">
        <authorList>
            <consortium name="Ensembl"/>
        </authorList>
    </citation>
    <scope>IDENTIFICATION</scope>
</reference>
<keyword evidence="7" id="KW-0675">Receptor</keyword>
<keyword evidence="2 9" id="KW-0812">Transmembrane</keyword>
<feature type="domain" description="Fibronectin type-III" evidence="11">
    <location>
        <begin position="213"/>
        <end position="309"/>
    </location>
</feature>
<organism evidence="12 13">
    <name type="scientific">Leptobrachium leishanense</name>
    <name type="common">Leishan spiny toad</name>
    <dbReference type="NCBI Taxonomy" id="445787"/>
    <lineage>
        <taxon>Eukaryota</taxon>
        <taxon>Metazoa</taxon>
        <taxon>Chordata</taxon>
        <taxon>Craniata</taxon>
        <taxon>Vertebrata</taxon>
        <taxon>Euteleostomi</taxon>
        <taxon>Amphibia</taxon>
        <taxon>Batrachia</taxon>
        <taxon>Anura</taxon>
        <taxon>Pelobatoidea</taxon>
        <taxon>Megophryidae</taxon>
        <taxon>Leptobrachium</taxon>
    </lineage>
</organism>
<gene>
    <name evidence="12" type="primary">IL6R</name>
</gene>
<evidence type="ECO:0000256" key="4">
    <source>
        <dbReference type="ARBA" id="ARBA00022989"/>
    </source>
</evidence>
<dbReference type="InterPro" id="IPR013783">
    <property type="entry name" value="Ig-like_fold"/>
</dbReference>
<dbReference type="Gene3D" id="2.60.40.10">
    <property type="entry name" value="Immunoglobulins"/>
    <property type="match status" value="2"/>
</dbReference>
<evidence type="ECO:0000256" key="8">
    <source>
        <dbReference type="ARBA" id="ARBA00023180"/>
    </source>
</evidence>
<sequence length="434" mass="49080">MLRVLVHRTHQFILLCAGLLSLAATEGFLCPKPVVSPDCLVVPMHSNVTLTCPGCSDTASWKRHSQTSSPMKKVPRLLRNVQYRHVDNYTCFRDKEAVCTVQLLVEEKLETPVFQCYLRYPTSFIICEWTPVEELPRHATITLIKAIIDRSQLSLDKVPCKYTQSTKKVKCRVKSEKNLKTTLFLSMCVMGNYDSKRSKMINSTVGNLVHPEPPANVTVSPVEGAARKLKVSWGIPKFWDSHYYGLHYEVQYSVETSLHTSNVTTTEPYYVIDDAVMGTKHVVMVRAQEEFHYGSWSSWSLPAEGTPWGDNPRTRPTQDPGDYDVTFYSTSENFDSEEDEEAPENPPTSMVRQYTLLVVGVNLGLCSILLVGIMMRAQMVRRQLRIKGTKLWDLFFRFSDGTKQGAQTNDSLLMTPCVTPTTEKSSAPTEDNGR</sequence>
<reference evidence="12" key="2">
    <citation type="submission" date="2025-09" db="UniProtKB">
        <authorList>
            <consortium name="Ensembl"/>
        </authorList>
    </citation>
    <scope>IDENTIFICATION</scope>
</reference>
<dbReference type="SUPFAM" id="SSF49265">
    <property type="entry name" value="Fibronectin type III"/>
    <property type="match status" value="2"/>
</dbReference>
<keyword evidence="6" id="KW-1015">Disulfide bond</keyword>
<evidence type="ECO:0000256" key="3">
    <source>
        <dbReference type="ARBA" id="ARBA00022729"/>
    </source>
</evidence>
<dbReference type="GO" id="GO:0016064">
    <property type="term" value="P:immunoglobulin mediated immune response"/>
    <property type="evidence" value="ECO:0007669"/>
    <property type="project" value="TreeGrafter"/>
</dbReference>
<feature type="signal peptide" evidence="10">
    <location>
        <begin position="1"/>
        <end position="27"/>
    </location>
</feature>
<evidence type="ECO:0000259" key="11">
    <source>
        <dbReference type="PROSITE" id="PS50853"/>
    </source>
</evidence>
<evidence type="ECO:0000256" key="9">
    <source>
        <dbReference type="SAM" id="Phobius"/>
    </source>
</evidence>
<dbReference type="Ensembl" id="ENSLLET00000036039.1">
    <property type="protein sequence ID" value="ENSLLEP00000034720.1"/>
    <property type="gene ID" value="ENSLLEG00000021954.1"/>
</dbReference>
<accession>A0A8C5QCW7</accession>
<evidence type="ECO:0000313" key="13">
    <source>
        <dbReference type="Proteomes" id="UP000694569"/>
    </source>
</evidence>
<evidence type="ECO:0000256" key="1">
    <source>
        <dbReference type="ARBA" id="ARBA00004479"/>
    </source>
</evidence>
<dbReference type="GeneTree" id="ENSGT00940000161919"/>